<gene>
    <name evidence="2" type="ORF">R69888_02347</name>
</gene>
<evidence type="ECO:0000256" key="1">
    <source>
        <dbReference type="SAM" id="Phobius"/>
    </source>
</evidence>
<evidence type="ECO:0000313" key="2">
    <source>
        <dbReference type="EMBL" id="CAE6737468.1"/>
    </source>
</evidence>
<evidence type="ECO:0000313" key="3">
    <source>
        <dbReference type="Proteomes" id="UP000672526"/>
    </source>
</evidence>
<accession>A0ABN7L930</accession>
<sequence length="34" mass="3588">MPAASILAALRSVMMFFAVQWPFVAGITFGATKG</sequence>
<keyword evidence="1" id="KW-1133">Transmembrane helix</keyword>
<feature type="transmembrane region" description="Helical" evidence="1">
    <location>
        <begin position="6"/>
        <end position="31"/>
    </location>
</feature>
<dbReference type="Proteomes" id="UP000672526">
    <property type="component" value="Unassembled WGS sequence"/>
</dbReference>
<protein>
    <submittedName>
        <fullName evidence="2">Uncharacterized protein</fullName>
    </submittedName>
</protein>
<name>A0ABN7L930_9BURK</name>
<keyword evidence="3" id="KW-1185">Reference proteome</keyword>
<dbReference type="EMBL" id="CAJNBK010000005">
    <property type="protein sequence ID" value="CAE6737468.1"/>
    <property type="molecule type" value="Genomic_DNA"/>
</dbReference>
<keyword evidence="1" id="KW-0472">Membrane</keyword>
<organism evidence="2 3">
    <name type="scientific">Paraburkholderia haematera</name>
    <dbReference type="NCBI Taxonomy" id="2793077"/>
    <lineage>
        <taxon>Bacteria</taxon>
        <taxon>Pseudomonadati</taxon>
        <taxon>Pseudomonadota</taxon>
        <taxon>Betaproteobacteria</taxon>
        <taxon>Burkholderiales</taxon>
        <taxon>Burkholderiaceae</taxon>
        <taxon>Paraburkholderia</taxon>
    </lineage>
</organism>
<reference evidence="2 3" key="1">
    <citation type="submission" date="2021-02" db="EMBL/GenBank/DDBJ databases">
        <authorList>
            <person name="Vanwijnsberghe S."/>
        </authorList>
    </citation>
    <scope>NUCLEOTIDE SEQUENCE [LARGE SCALE GENOMIC DNA]</scope>
    <source>
        <strain evidence="2 3">LMG 31837</strain>
    </source>
</reference>
<comment type="caution">
    <text evidence="2">The sequence shown here is derived from an EMBL/GenBank/DDBJ whole genome shotgun (WGS) entry which is preliminary data.</text>
</comment>
<keyword evidence="1" id="KW-0812">Transmembrane</keyword>
<proteinExistence type="predicted"/>